<dbReference type="EMBL" id="LZYO01000499">
    <property type="protein sequence ID" value="ODH13387.1"/>
    <property type="molecule type" value="Genomic_DNA"/>
</dbReference>
<gene>
    <name evidence="1" type="ORF">ACO22_07302</name>
</gene>
<sequence length="221" mass="24397">MMVTPLTLGGFIPHNGIPPLYATTWPPQPHYSHDIEDDQTDVEIEIIETASENNIPTENSSILSDSEIVEGQDPYLFYVLPKQEDQHEMEDPFVLVIAYRRDEQLSQSTIPDGDQANPWTNATPHPYENPNGDEWYSDHSGSVPSSMVNSVIIDPDADDVTWGRGSCVEPVPMTCSSFSSSQMALGGWCESSSVCIKYAGSHLAEMLENYAAPYPEAISVI</sequence>
<evidence type="ECO:0000313" key="2">
    <source>
        <dbReference type="Proteomes" id="UP000242814"/>
    </source>
</evidence>
<evidence type="ECO:0000313" key="1">
    <source>
        <dbReference type="EMBL" id="ODH13387.1"/>
    </source>
</evidence>
<proteinExistence type="predicted"/>
<comment type="caution">
    <text evidence="1">The sequence shown here is derived from an EMBL/GenBank/DDBJ whole genome shotgun (WGS) entry which is preliminary data.</text>
</comment>
<organism evidence="1 2">
    <name type="scientific">Paracoccidioides brasiliensis</name>
    <dbReference type="NCBI Taxonomy" id="121759"/>
    <lineage>
        <taxon>Eukaryota</taxon>
        <taxon>Fungi</taxon>
        <taxon>Dikarya</taxon>
        <taxon>Ascomycota</taxon>
        <taxon>Pezizomycotina</taxon>
        <taxon>Eurotiomycetes</taxon>
        <taxon>Eurotiomycetidae</taxon>
        <taxon>Onygenales</taxon>
        <taxon>Ajellomycetaceae</taxon>
        <taxon>Paracoccidioides</taxon>
    </lineage>
</organism>
<dbReference type="AlphaFoldDB" id="A0A1D2J5F0"/>
<dbReference type="VEuPathDB" id="FungiDB:PABG_03811"/>
<reference evidence="1 2" key="1">
    <citation type="submission" date="2016-06" db="EMBL/GenBank/DDBJ databases">
        <authorList>
            <person name="Kjaerup R.B."/>
            <person name="Dalgaard T.S."/>
            <person name="Juul-Madsen H.R."/>
        </authorList>
    </citation>
    <scope>NUCLEOTIDE SEQUENCE [LARGE SCALE GENOMIC DNA]</scope>
    <source>
        <strain evidence="1 2">Pb300</strain>
    </source>
</reference>
<protein>
    <submittedName>
        <fullName evidence="1">Uncharacterized protein</fullName>
    </submittedName>
</protein>
<dbReference type="VEuPathDB" id="FungiDB:PADG_00008"/>
<name>A0A1D2J5F0_PARBR</name>
<dbReference type="Proteomes" id="UP000242814">
    <property type="component" value="Unassembled WGS sequence"/>
</dbReference>
<dbReference type="OrthoDB" id="4188447at2759"/>
<feature type="non-terminal residue" evidence="1">
    <location>
        <position position="221"/>
    </location>
</feature>
<accession>A0A1D2J5F0</accession>